<dbReference type="WBParaSite" id="Minc3s06176g39453">
    <property type="protein sequence ID" value="Minc3s06176g39453"/>
    <property type="gene ID" value="Minc3s06176g39453"/>
</dbReference>
<evidence type="ECO:0000313" key="2">
    <source>
        <dbReference type="Proteomes" id="UP000887563"/>
    </source>
</evidence>
<organism evidence="2 3">
    <name type="scientific">Meloidogyne incognita</name>
    <name type="common">Southern root-knot nematode worm</name>
    <name type="synonym">Oxyuris incognita</name>
    <dbReference type="NCBI Taxonomy" id="6306"/>
    <lineage>
        <taxon>Eukaryota</taxon>
        <taxon>Metazoa</taxon>
        <taxon>Ecdysozoa</taxon>
        <taxon>Nematoda</taxon>
        <taxon>Chromadorea</taxon>
        <taxon>Rhabditida</taxon>
        <taxon>Tylenchina</taxon>
        <taxon>Tylenchomorpha</taxon>
        <taxon>Tylenchoidea</taxon>
        <taxon>Meloidogynidae</taxon>
        <taxon>Meloidogyninae</taxon>
        <taxon>Meloidogyne</taxon>
        <taxon>Meloidogyne incognita group</taxon>
    </lineage>
</organism>
<keyword evidence="1" id="KW-1133">Transmembrane helix</keyword>
<keyword evidence="1" id="KW-0472">Membrane</keyword>
<dbReference type="Proteomes" id="UP000887563">
    <property type="component" value="Unplaced"/>
</dbReference>
<protein>
    <submittedName>
        <fullName evidence="3">Uncharacterized protein</fullName>
    </submittedName>
</protein>
<evidence type="ECO:0000256" key="1">
    <source>
        <dbReference type="SAM" id="Phobius"/>
    </source>
</evidence>
<keyword evidence="1" id="KW-0812">Transmembrane</keyword>
<feature type="transmembrane region" description="Helical" evidence="1">
    <location>
        <begin position="31"/>
        <end position="55"/>
    </location>
</feature>
<proteinExistence type="predicted"/>
<name>A0A914NIG0_MELIC</name>
<keyword evidence="2" id="KW-1185">Reference proteome</keyword>
<evidence type="ECO:0000313" key="3">
    <source>
        <dbReference type="WBParaSite" id="Minc3s06176g39453"/>
    </source>
</evidence>
<sequence length="88" mass="10395">MVLGAVMLTIKLVVGNEPFLVGRRHFKLKALVLFRTIGMLLPFQSLVILFLNIGLQKQRLVRQPKEYKNILFIQHTNMEENYNYFQQM</sequence>
<accession>A0A914NIG0</accession>
<reference evidence="3" key="1">
    <citation type="submission" date="2022-11" db="UniProtKB">
        <authorList>
            <consortium name="WormBaseParasite"/>
        </authorList>
    </citation>
    <scope>IDENTIFICATION</scope>
</reference>
<dbReference type="AlphaFoldDB" id="A0A914NIG0"/>